<evidence type="ECO:0000256" key="1">
    <source>
        <dbReference type="ARBA" id="ARBA00008455"/>
    </source>
</evidence>
<evidence type="ECO:0000259" key="3">
    <source>
        <dbReference type="SMART" id="SM00645"/>
    </source>
</evidence>
<accession>A0AAP0F526</accession>
<dbReference type="Pfam" id="PF00112">
    <property type="entry name" value="Peptidase_C1"/>
    <property type="match status" value="1"/>
</dbReference>
<organism evidence="4 5">
    <name type="scientific">Stephania cephalantha</name>
    <dbReference type="NCBI Taxonomy" id="152367"/>
    <lineage>
        <taxon>Eukaryota</taxon>
        <taxon>Viridiplantae</taxon>
        <taxon>Streptophyta</taxon>
        <taxon>Embryophyta</taxon>
        <taxon>Tracheophyta</taxon>
        <taxon>Spermatophyta</taxon>
        <taxon>Magnoliopsida</taxon>
        <taxon>Ranunculales</taxon>
        <taxon>Menispermaceae</taxon>
        <taxon>Menispermoideae</taxon>
        <taxon>Cissampelideae</taxon>
        <taxon>Stephania</taxon>
    </lineage>
</organism>
<dbReference type="GO" id="GO:0006508">
    <property type="term" value="P:proteolysis"/>
    <property type="evidence" value="ECO:0007669"/>
    <property type="project" value="InterPro"/>
</dbReference>
<comment type="caution">
    <text evidence="4">The sequence shown here is derived from an EMBL/GenBank/DDBJ whole genome shotgun (WGS) entry which is preliminary data.</text>
</comment>
<evidence type="ECO:0000256" key="2">
    <source>
        <dbReference type="SAM" id="MobiDB-lite"/>
    </source>
</evidence>
<evidence type="ECO:0000313" key="4">
    <source>
        <dbReference type="EMBL" id="KAK9104047.1"/>
    </source>
</evidence>
<reference evidence="4 5" key="1">
    <citation type="submission" date="2024-01" db="EMBL/GenBank/DDBJ databases">
        <title>Genome assemblies of Stephania.</title>
        <authorList>
            <person name="Yang L."/>
        </authorList>
    </citation>
    <scope>NUCLEOTIDE SEQUENCE [LARGE SCALE GENOMIC DNA]</scope>
    <source>
        <strain evidence="4">JXDWG</strain>
        <tissue evidence="4">Leaf</tissue>
    </source>
</reference>
<dbReference type="GO" id="GO:0008234">
    <property type="term" value="F:cysteine-type peptidase activity"/>
    <property type="evidence" value="ECO:0007669"/>
    <property type="project" value="InterPro"/>
</dbReference>
<dbReference type="AlphaFoldDB" id="A0AAP0F526"/>
<dbReference type="EMBL" id="JBBNAG010000009">
    <property type="protein sequence ID" value="KAK9104047.1"/>
    <property type="molecule type" value="Genomic_DNA"/>
</dbReference>
<evidence type="ECO:0000313" key="5">
    <source>
        <dbReference type="Proteomes" id="UP001419268"/>
    </source>
</evidence>
<dbReference type="PANTHER" id="PTHR12411">
    <property type="entry name" value="CYSTEINE PROTEASE FAMILY C1-RELATED"/>
    <property type="match status" value="1"/>
</dbReference>
<dbReference type="Proteomes" id="UP001419268">
    <property type="component" value="Unassembled WGS sequence"/>
</dbReference>
<comment type="similarity">
    <text evidence="1">Belongs to the peptidase C1 family.</text>
</comment>
<protein>
    <recommendedName>
        <fullName evidence="3">Peptidase C1A papain C-terminal domain-containing protein</fullName>
    </recommendedName>
</protein>
<feature type="region of interest" description="Disordered" evidence="2">
    <location>
        <begin position="149"/>
        <end position="187"/>
    </location>
</feature>
<sequence length="187" mass="20395">MAFRYVVSNEGLTTDEDYPYKAKNGTCDAQKGVFKGPCGTGFNHEVLVVGYGTTKDGTDYWIVKNSWGHDWGQKGYILMQRGVGNNGLCGIAKRAGYPVMELGIDTNKGFKDLYGFATNCLRALFRNGVRFFMDGIVKVDGDCADPASRGKDFGRLYRTARGQGPTRSGSQSRDNSKQARSSDAASP</sequence>
<gene>
    <name evidence="4" type="ORF">Scep_020891</name>
</gene>
<dbReference type="PROSITE" id="PS00640">
    <property type="entry name" value="THIOL_PROTEASE_ASN"/>
    <property type="match status" value="1"/>
</dbReference>
<dbReference type="InterPro" id="IPR013128">
    <property type="entry name" value="Peptidase_C1A"/>
</dbReference>
<dbReference type="SMART" id="SM00645">
    <property type="entry name" value="Pept_C1"/>
    <property type="match status" value="1"/>
</dbReference>
<feature type="domain" description="Peptidase C1A papain C-terminal" evidence="3">
    <location>
        <begin position="4"/>
        <end position="99"/>
    </location>
</feature>
<dbReference type="SUPFAM" id="SSF54001">
    <property type="entry name" value="Cysteine proteinases"/>
    <property type="match status" value="1"/>
</dbReference>
<keyword evidence="5" id="KW-1185">Reference proteome</keyword>
<feature type="compositionally biased region" description="Polar residues" evidence="2">
    <location>
        <begin position="165"/>
        <end position="187"/>
    </location>
</feature>
<name>A0AAP0F526_9MAGN</name>
<dbReference type="InterPro" id="IPR000668">
    <property type="entry name" value="Peptidase_C1A_C"/>
</dbReference>
<proteinExistence type="inferred from homology"/>
<dbReference type="InterPro" id="IPR025661">
    <property type="entry name" value="Pept_asp_AS"/>
</dbReference>
<dbReference type="InterPro" id="IPR038765">
    <property type="entry name" value="Papain-like_cys_pep_sf"/>
</dbReference>
<dbReference type="Gene3D" id="3.90.70.10">
    <property type="entry name" value="Cysteine proteinases"/>
    <property type="match status" value="1"/>
</dbReference>